<protein>
    <submittedName>
        <fullName evidence="1">Uncharacterized protein</fullName>
    </submittedName>
</protein>
<name>A0ABN5CKU4_PSEO7</name>
<dbReference type="EMBL" id="CP011924">
    <property type="protein sequence ID" value="ATD07916.1"/>
    <property type="molecule type" value="Genomic_DNA"/>
</dbReference>
<accession>A0ABN5CKU4</accession>
<keyword evidence="2" id="KW-1185">Reference proteome</keyword>
<evidence type="ECO:0000313" key="1">
    <source>
        <dbReference type="EMBL" id="ATD07916.1"/>
    </source>
</evidence>
<gene>
    <name evidence="1" type="ORF">PPIS_a3058</name>
</gene>
<proteinExistence type="predicted"/>
<organism evidence="1 2">
    <name type="scientific">Pseudoalteromonas piscicida</name>
    <dbReference type="NCBI Taxonomy" id="43662"/>
    <lineage>
        <taxon>Bacteria</taxon>
        <taxon>Pseudomonadati</taxon>
        <taxon>Pseudomonadota</taxon>
        <taxon>Gammaproteobacteria</taxon>
        <taxon>Alteromonadales</taxon>
        <taxon>Pseudoalteromonadaceae</taxon>
        <taxon>Pseudoalteromonas</taxon>
    </lineage>
</organism>
<sequence length="38" mass="4423">MSRISQNKLVLTTLSYKITHRATLASFIKAWLPSRYIN</sequence>
<dbReference type="Proteomes" id="UP000016521">
    <property type="component" value="Chromosome I"/>
</dbReference>
<evidence type="ECO:0000313" key="2">
    <source>
        <dbReference type="Proteomes" id="UP000016521"/>
    </source>
</evidence>
<reference evidence="1 2" key="1">
    <citation type="submission" date="2015-06" db="EMBL/GenBank/DDBJ databases">
        <authorList>
            <person name="Xie B.-B."/>
            <person name="Rong J.-C."/>
            <person name="Qin Q.-L."/>
            <person name="Zhang Y.-Z."/>
        </authorList>
    </citation>
    <scope>NUCLEOTIDE SEQUENCE [LARGE SCALE GENOMIC DNA]</scope>
    <source>
        <strain evidence="1 2">JCM 20779</strain>
    </source>
</reference>